<feature type="non-terminal residue" evidence="1">
    <location>
        <position position="214"/>
    </location>
</feature>
<evidence type="ECO:0008006" key="2">
    <source>
        <dbReference type="Google" id="ProtNLM"/>
    </source>
</evidence>
<protein>
    <recommendedName>
        <fullName evidence="2">Glycosyl hydrolase family 32 N-terminal domain-containing protein</fullName>
    </recommendedName>
</protein>
<comment type="caution">
    <text evidence="1">The sequence shown here is derived from an EMBL/GenBank/DDBJ whole genome shotgun (WGS) entry which is preliminary data.</text>
</comment>
<dbReference type="Gene3D" id="2.115.10.20">
    <property type="entry name" value="Glycosyl hydrolase domain, family 43"/>
    <property type="match status" value="1"/>
</dbReference>
<sequence>MAFSPDGLHWSELVPCPAIDAAGDTHNNSLWHQRLGRYVGITRLWRDGQRIVGRTESPDFVNWTKAAEALRGVERHLQTYAMPVFRYANVYLGLVMVFDTQSDLVDCELAWSPDTVHWERVCPGTSLIPRGAKGSHDWGCVYAAAYPILRDGELLLYYSGSDGPHTDWRKGSLCLARLRPDGFAGLRPKAADQPGTVTTRPVICSGKHLRLSAD</sequence>
<dbReference type="InterPro" id="IPR023296">
    <property type="entry name" value="Glyco_hydro_beta-prop_sf"/>
</dbReference>
<name>X0Y7I0_9ZZZZ</name>
<proteinExistence type="predicted"/>
<dbReference type="AlphaFoldDB" id="X0Y7I0"/>
<reference evidence="1" key="1">
    <citation type="journal article" date="2014" name="Front. Microbiol.">
        <title>High frequency of phylogenetically diverse reductive dehalogenase-homologous genes in deep subseafloor sedimentary metagenomes.</title>
        <authorList>
            <person name="Kawai M."/>
            <person name="Futagami T."/>
            <person name="Toyoda A."/>
            <person name="Takaki Y."/>
            <person name="Nishi S."/>
            <person name="Hori S."/>
            <person name="Arai W."/>
            <person name="Tsubouchi T."/>
            <person name="Morono Y."/>
            <person name="Uchiyama I."/>
            <person name="Ito T."/>
            <person name="Fujiyama A."/>
            <person name="Inagaki F."/>
            <person name="Takami H."/>
        </authorList>
    </citation>
    <scope>NUCLEOTIDE SEQUENCE</scope>
    <source>
        <strain evidence="1">Expedition CK06-06</strain>
    </source>
</reference>
<dbReference type="SUPFAM" id="SSF75005">
    <property type="entry name" value="Arabinanase/levansucrase/invertase"/>
    <property type="match status" value="1"/>
</dbReference>
<accession>X0Y7I0</accession>
<organism evidence="1">
    <name type="scientific">marine sediment metagenome</name>
    <dbReference type="NCBI Taxonomy" id="412755"/>
    <lineage>
        <taxon>unclassified sequences</taxon>
        <taxon>metagenomes</taxon>
        <taxon>ecological metagenomes</taxon>
    </lineage>
</organism>
<gene>
    <name evidence="1" type="ORF">S01H1_81040</name>
</gene>
<evidence type="ECO:0000313" key="1">
    <source>
        <dbReference type="EMBL" id="GAG51720.1"/>
    </source>
</evidence>
<dbReference type="EMBL" id="BARS01054796">
    <property type="protein sequence ID" value="GAG51720.1"/>
    <property type="molecule type" value="Genomic_DNA"/>
</dbReference>